<dbReference type="OrthoDB" id="2892502at2"/>
<gene>
    <name evidence="2" type="ORF">EEX84_07005</name>
</gene>
<sequence length="82" mass="9493">MELFVVGIFLWFLIGLSAVLFIWGIWKRSWKALAWSGTALLPPMLLIFMGGSGIWFRLCIVPPLLLLAGAYYMKHHWYNFSD</sequence>
<keyword evidence="1" id="KW-0812">Transmembrane</keyword>
<dbReference type="RefSeq" id="WP_123164906.1">
    <property type="nucleotide sequence ID" value="NZ_RIAX01000004.1"/>
</dbReference>
<dbReference type="Proteomes" id="UP000275473">
    <property type="component" value="Unassembled WGS sequence"/>
</dbReference>
<keyword evidence="1" id="KW-0472">Membrane</keyword>
<protein>
    <submittedName>
        <fullName evidence="2">Uncharacterized protein</fullName>
    </submittedName>
</protein>
<evidence type="ECO:0000256" key="1">
    <source>
        <dbReference type="SAM" id="Phobius"/>
    </source>
</evidence>
<organism evidence="2 3">
    <name type="scientific">Planococcus salinus</name>
    <dbReference type="NCBI Taxonomy" id="1848460"/>
    <lineage>
        <taxon>Bacteria</taxon>
        <taxon>Bacillati</taxon>
        <taxon>Bacillota</taxon>
        <taxon>Bacilli</taxon>
        <taxon>Bacillales</taxon>
        <taxon>Caryophanaceae</taxon>
        <taxon>Planococcus</taxon>
    </lineage>
</organism>
<feature type="transmembrane region" description="Helical" evidence="1">
    <location>
        <begin position="6"/>
        <end position="25"/>
    </location>
</feature>
<keyword evidence="1" id="KW-1133">Transmembrane helix</keyword>
<keyword evidence="3" id="KW-1185">Reference proteome</keyword>
<dbReference type="EMBL" id="RIAX01000004">
    <property type="protein sequence ID" value="RNF39711.1"/>
    <property type="molecule type" value="Genomic_DNA"/>
</dbReference>
<comment type="caution">
    <text evidence="2">The sequence shown here is derived from an EMBL/GenBank/DDBJ whole genome shotgun (WGS) entry which is preliminary data.</text>
</comment>
<evidence type="ECO:0000313" key="3">
    <source>
        <dbReference type="Proteomes" id="UP000275473"/>
    </source>
</evidence>
<feature type="transmembrane region" description="Helical" evidence="1">
    <location>
        <begin position="54"/>
        <end position="73"/>
    </location>
</feature>
<dbReference type="AlphaFoldDB" id="A0A3M8P8F5"/>
<evidence type="ECO:0000313" key="2">
    <source>
        <dbReference type="EMBL" id="RNF39711.1"/>
    </source>
</evidence>
<name>A0A3M8P8F5_9BACL</name>
<accession>A0A3M8P8F5</accession>
<feature type="transmembrane region" description="Helical" evidence="1">
    <location>
        <begin position="32"/>
        <end position="48"/>
    </location>
</feature>
<reference evidence="2 3" key="1">
    <citation type="journal article" date="2018" name="Int. J. Syst. Evol. Microbiol.">
        <title>Planococcus salinus sp. nov., a moderately halophilic bacterium isolated from a saline-alkali soil.</title>
        <authorList>
            <person name="Gan L."/>
        </authorList>
    </citation>
    <scope>NUCLEOTIDE SEQUENCE [LARGE SCALE GENOMIC DNA]</scope>
    <source>
        <strain evidence="2 3">LCB217</strain>
    </source>
</reference>
<proteinExistence type="predicted"/>